<dbReference type="AlphaFoldDB" id="A0A514LEF9"/>
<dbReference type="GO" id="GO:0003677">
    <property type="term" value="F:DNA binding"/>
    <property type="evidence" value="ECO:0007669"/>
    <property type="project" value="UniProtKB-KW"/>
</dbReference>
<evidence type="ECO:0000313" key="2">
    <source>
        <dbReference type="EMBL" id="QDI90243.1"/>
    </source>
</evidence>
<dbReference type="RefSeq" id="WP_142087174.1">
    <property type="nucleotide sequence ID" value="NZ_CP035485.1"/>
</dbReference>
<dbReference type="KEGG" id="sale:EPH95_02865"/>
<feature type="region of interest" description="Disordered" evidence="1">
    <location>
        <begin position="130"/>
        <end position="181"/>
    </location>
</feature>
<protein>
    <submittedName>
        <fullName evidence="2">Single-stranded DNA-binding protein</fullName>
    </submittedName>
</protein>
<keyword evidence="2" id="KW-0238">DNA-binding</keyword>
<dbReference type="OrthoDB" id="1976435at2"/>
<dbReference type="Pfam" id="PF04404">
    <property type="entry name" value="ERF"/>
    <property type="match status" value="1"/>
</dbReference>
<dbReference type="EMBL" id="CP035485">
    <property type="protein sequence ID" value="QDI90243.1"/>
    <property type="molecule type" value="Genomic_DNA"/>
</dbReference>
<name>A0A514LEF9_9BACI</name>
<keyword evidence="3" id="KW-1185">Reference proteome</keyword>
<evidence type="ECO:0000256" key="1">
    <source>
        <dbReference type="SAM" id="MobiDB-lite"/>
    </source>
</evidence>
<feature type="compositionally biased region" description="Low complexity" evidence="1">
    <location>
        <begin position="142"/>
        <end position="156"/>
    </location>
</feature>
<feature type="compositionally biased region" description="Polar residues" evidence="1">
    <location>
        <begin position="157"/>
        <end position="170"/>
    </location>
</feature>
<gene>
    <name evidence="2" type="ORF">EPH95_02865</name>
</gene>
<accession>A0A514LEF9</accession>
<dbReference type="Proteomes" id="UP000319756">
    <property type="component" value="Chromosome"/>
</dbReference>
<proteinExistence type="predicted"/>
<sequence length="243" mass="27473">MDEQANNTNLFKKIVEVRKEIDYFQKDSKGYKYSYVSGSQVLSKIKGKMDEVGLILMPQMDNITDEKEGKNYIVRGNITYTWIDAESGESISIPWKLYGAQDDISKAFGSGLTYSERYFLLKFFGVPTDDDDPDTTQGNKPQQANRAQQIPQQGQQKRTSQNQAQKQTEQPKLASMKQKDDITKAAKALSTMRNAPMDKIFSSLGISILEQVTEKEATEALRKLEKWYAQAKNEQEQAGGQAV</sequence>
<organism evidence="2 3">
    <name type="scientific">Salicibibacter halophilus</name>
    <dbReference type="NCBI Taxonomy" id="2502791"/>
    <lineage>
        <taxon>Bacteria</taxon>
        <taxon>Bacillati</taxon>
        <taxon>Bacillota</taxon>
        <taxon>Bacilli</taxon>
        <taxon>Bacillales</taxon>
        <taxon>Bacillaceae</taxon>
        <taxon>Salicibibacter</taxon>
    </lineage>
</organism>
<reference evidence="3" key="1">
    <citation type="submission" date="2019-01" db="EMBL/GenBank/DDBJ databases">
        <title>Genomic analysis of Salicibibacter sp. NKC3-5.</title>
        <authorList>
            <person name="Oh Y.J."/>
        </authorList>
    </citation>
    <scope>NUCLEOTIDE SEQUENCE [LARGE SCALE GENOMIC DNA]</scope>
    <source>
        <strain evidence="3">NKC3-5</strain>
    </source>
</reference>
<dbReference type="InterPro" id="IPR007499">
    <property type="entry name" value="ERF_bacteria_virus"/>
</dbReference>
<evidence type="ECO:0000313" key="3">
    <source>
        <dbReference type="Proteomes" id="UP000319756"/>
    </source>
</evidence>